<feature type="region of interest" description="Disordered" evidence="1">
    <location>
        <begin position="1"/>
        <end position="21"/>
    </location>
</feature>
<evidence type="ECO:0000256" key="1">
    <source>
        <dbReference type="SAM" id="MobiDB-lite"/>
    </source>
</evidence>
<comment type="caution">
    <text evidence="2">The sequence shown here is derived from an EMBL/GenBank/DDBJ whole genome shotgun (WGS) entry which is preliminary data.</text>
</comment>
<proteinExistence type="predicted"/>
<name>X7ZJP2_MYCXE</name>
<feature type="compositionally biased region" description="Low complexity" evidence="1">
    <location>
        <begin position="1"/>
        <end position="11"/>
    </location>
</feature>
<gene>
    <name evidence="2" type="ORF">I553_10420</name>
</gene>
<evidence type="ECO:0000313" key="2">
    <source>
        <dbReference type="EMBL" id="EUA19261.1"/>
    </source>
</evidence>
<sequence length="43" mass="4417">MRPPAATTAQPPAAPASGLDATMRLDSWDDSAAVSYDRPCGPT</sequence>
<dbReference type="EMBL" id="JAOB01000073">
    <property type="protein sequence ID" value="EUA19261.1"/>
    <property type="molecule type" value="Genomic_DNA"/>
</dbReference>
<accession>X7ZJP2</accession>
<protein>
    <submittedName>
        <fullName evidence="2">Uncharacterized protein</fullName>
    </submittedName>
</protein>
<dbReference type="AlphaFoldDB" id="X7ZJP2"/>
<organism evidence="2">
    <name type="scientific">Mycobacterium xenopi 4042</name>
    <dbReference type="NCBI Taxonomy" id="1299334"/>
    <lineage>
        <taxon>Bacteria</taxon>
        <taxon>Bacillati</taxon>
        <taxon>Actinomycetota</taxon>
        <taxon>Actinomycetes</taxon>
        <taxon>Mycobacteriales</taxon>
        <taxon>Mycobacteriaceae</taxon>
        <taxon>Mycobacterium</taxon>
    </lineage>
</organism>
<reference evidence="2" key="1">
    <citation type="submission" date="2014-01" db="EMBL/GenBank/DDBJ databases">
        <authorList>
            <person name="Brown-Elliot B."/>
            <person name="Wallace R."/>
            <person name="Lenaerts A."/>
            <person name="Ordway D."/>
            <person name="DeGroote M.A."/>
            <person name="Parker T."/>
            <person name="Sizemore C."/>
            <person name="Tallon L.J."/>
            <person name="Sadzewicz L.K."/>
            <person name="Sengamalay N."/>
            <person name="Fraser C.M."/>
            <person name="Hine E."/>
            <person name="Shefchek K.A."/>
            <person name="Das S.P."/>
            <person name="Tettelin H."/>
        </authorList>
    </citation>
    <scope>NUCLEOTIDE SEQUENCE [LARGE SCALE GENOMIC DNA]</scope>
    <source>
        <strain evidence="2">4042</strain>
    </source>
</reference>